<dbReference type="PATRIC" id="fig|927665.4.peg.2031"/>
<evidence type="ECO:0000256" key="1">
    <source>
        <dbReference type="SAM" id="MobiDB-lite"/>
    </source>
</evidence>
<name>A0A0F5JEV7_9BACT</name>
<evidence type="ECO:0000313" key="3">
    <source>
        <dbReference type="EMBL" id="KKB56007.1"/>
    </source>
</evidence>
<dbReference type="RefSeq" id="WP_046145989.1">
    <property type="nucleotide sequence ID" value="NZ_KQ033912.1"/>
</dbReference>
<comment type="caution">
    <text evidence="3">The sequence shown here is derived from an EMBL/GenBank/DDBJ whole genome shotgun (WGS) entry which is preliminary data.</text>
</comment>
<sequence length="110" mass="12464">MNKLRQILQFIRALLGFLLNLKKKEKDEKKEKVVMPDNQPEVARVLPGDTGDDGFVGGPYRNRPSLDRGPVDTLGVRKRFRGRFRKQLTVAAGYTLMLCAVGSCLVKMMR</sequence>
<feature type="region of interest" description="Disordered" evidence="1">
    <location>
        <begin position="30"/>
        <end position="62"/>
    </location>
</feature>
<feature type="transmembrane region" description="Helical" evidence="2">
    <location>
        <begin position="88"/>
        <end position="109"/>
    </location>
</feature>
<dbReference type="EMBL" id="AQHV01000011">
    <property type="protein sequence ID" value="KKB56007.1"/>
    <property type="molecule type" value="Genomic_DNA"/>
</dbReference>
<keyword evidence="2" id="KW-0472">Membrane</keyword>
<proteinExistence type="predicted"/>
<dbReference type="Proteomes" id="UP000033047">
    <property type="component" value="Unassembled WGS sequence"/>
</dbReference>
<reference evidence="3 4" key="1">
    <citation type="submission" date="2013-04" db="EMBL/GenBank/DDBJ databases">
        <title>The Genome Sequence of Parabacteroides goldsteinii DSM 19448.</title>
        <authorList>
            <consortium name="The Broad Institute Genomics Platform"/>
            <person name="Earl A."/>
            <person name="Ward D."/>
            <person name="Feldgarden M."/>
            <person name="Gevers D."/>
            <person name="Martens E."/>
            <person name="Sakamoto M."/>
            <person name="Benno Y."/>
            <person name="Song Y."/>
            <person name="Liu C."/>
            <person name="Lee J."/>
            <person name="Bolanos M."/>
            <person name="Vaisanen M.L."/>
            <person name="Finegold S.M."/>
            <person name="Walker B."/>
            <person name="Young S."/>
            <person name="Zeng Q."/>
            <person name="Gargeya S."/>
            <person name="Fitzgerald M."/>
            <person name="Haas B."/>
            <person name="Abouelleil A."/>
            <person name="Allen A.W."/>
            <person name="Alvarado L."/>
            <person name="Arachchi H.M."/>
            <person name="Berlin A.M."/>
            <person name="Chapman S.B."/>
            <person name="Gainer-Dewar J."/>
            <person name="Goldberg J."/>
            <person name="Griggs A."/>
            <person name="Gujja S."/>
            <person name="Hansen M."/>
            <person name="Howarth C."/>
            <person name="Imamovic A."/>
            <person name="Ireland A."/>
            <person name="Larimer J."/>
            <person name="McCowan C."/>
            <person name="Murphy C."/>
            <person name="Pearson M."/>
            <person name="Poon T.W."/>
            <person name="Priest M."/>
            <person name="Roberts A."/>
            <person name="Saif S."/>
            <person name="Shea T."/>
            <person name="Sisk P."/>
            <person name="Sykes S."/>
            <person name="Wortman J."/>
            <person name="Nusbaum C."/>
            <person name="Birren B."/>
        </authorList>
    </citation>
    <scope>NUCLEOTIDE SEQUENCE [LARGE SCALE GENOMIC DNA]</scope>
    <source>
        <strain evidence="3 4">DSM 19448</strain>
    </source>
</reference>
<gene>
    <name evidence="3" type="ORF">HMPREF1535_01980</name>
</gene>
<keyword evidence="2" id="KW-0812">Transmembrane</keyword>
<evidence type="ECO:0000313" key="4">
    <source>
        <dbReference type="Proteomes" id="UP000033047"/>
    </source>
</evidence>
<dbReference type="AlphaFoldDB" id="A0A0F5JEV7"/>
<protein>
    <submittedName>
        <fullName evidence="3">Uncharacterized protein</fullName>
    </submittedName>
</protein>
<organism evidence="3 4">
    <name type="scientific">Parabacteroides goldsteinii DSM 19448 = WAL 12034</name>
    <dbReference type="NCBI Taxonomy" id="927665"/>
    <lineage>
        <taxon>Bacteria</taxon>
        <taxon>Pseudomonadati</taxon>
        <taxon>Bacteroidota</taxon>
        <taxon>Bacteroidia</taxon>
        <taxon>Bacteroidales</taxon>
        <taxon>Tannerellaceae</taxon>
        <taxon>Parabacteroides</taxon>
    </lineage>
</organism>
<dbReference type="HOGENOM" id="CLU_2168513_0_0_10"/>
<keyword evidence="2" id="KW-1133">Transmembrane helix</keyword>
<accession>A0A0F5JEV7</accession>
<evidence type="ECO:0000256" key="2">
    <source>
        <dbReference type="SAM" id="Phobius"/>
    </source>
</evidence>